<dbReference type="InterPro" id="IPR006020">
    <property type="entry name" value="PTB/PI_dom"/>
</dbReference>
<comment type="caution">
    <text evidence="2">The sequence shown here is derived from an EMBL/GenBank/DDBJ whole genome shotgun (WGS) entry which is preliminary data.</text>
</comment>
<dbReference type="InterPro" id="IPR036034">
    <property type="entry name" value="PDZ_sf"/>
</dbReference>
<dbReference type="InterPro" id="IPR011993">
    <property type="entry name" value="PH-like_dom_sf"/>
</dbReference>
<name>A0A8X6IY75_NEPPI</name>
<evidence type="ECO:0000313" key="3">
    <source>
        <dbReference type="Proteomes" id="UP000887013"/>
    </source>
</evidence>
<keyword evidence="3" id="KW-1185">Reference proteome</keyword>
<reference evidence="2" key="1">
    <citation type="submission" date="2020-08" db="EMBL/GenBank/DDBJ databases">
        <title>Multicomponent nature underlies the extraordinary mechanical properties of spider dragline silk.</title>
        <authorList>
            <person name="Kono N."/>
            <person name="Nakamura H."/>
            <person name="Mori M."/>
            <person name="Yoshida Y."/>
            <person name="Ohtoshi R."/>
            <person name="Malay A.D."/>
            <person name="Moran D.A.P."/>
            <person name="Tomita M."/>
            <person name="Numata K."/>
            <person name="Arakawa K."/>
        </authorList>
    </citation>
    <scope>NUCLEOTIDE SEQUENCE</scope>
</reference>
<dbReference type="PANTHER" id="PTHR46753">
    <property type="entry name" value="FYVE AND COILED-COIL DOMAIN-CONTAINING PROTEIN 1"/>
    <property type="match status" value="1"/>
</dbReference>
<gene>
    <name evidence="2" type="primary">NCL1_45663</name>
    <name evidence="2" type="ORF">NPIL_378091</name>
</gene>
<dbReference type="SUPFAM" id="SSF50156">
    <property type="entry name" value="PDZ domain-like"/>
    <property type="match status" value="1"/>
</dbReference>
<accession>A0A8X6IY75</accession>
<dbReference type="SMART" id="SM00462">
    <property type="entry name" value="PTB"/>
    <property type="match status" value="1"/>
</dbReference>
<dbReference type="PANTHER" id="PTHR46753:SF3">
    <property type="entry name" value="PDZ DOMAIN-CONTAINING PROTEIN"/>
    <property type="match status" value="1"/>
</dbReference>
<dbReference type="Gene3D" id="2.30.29.30">
    <property type="entry name" value="Pleckstrin-homology domain (PH domain)/Phosphotyrosine-binding domain (PTB)"/>
    <property type="match status" value="1"/>
</dbReference>
<dbReference type="OrthoDB" id="9044749at2759"/>
<dbReference type="Proteomes" id="UP000887013">
    <property type="component" value="Unassembled WGS sequence"/>
</dbReference>
<dbReference type="SUPFAM" id="SSF140741">
    <property type="entry name" value="RUN domain-like"/>
    <property type="match status" value="1"/>
</dbReference>
<dbReference type="InterPro" id="IPR004012">
    <property type="entry name" value="Run_dom"/>
</dbReference>
<protein>
    <submittedName>
        <fullName evidence="2">RUN domain-containing protein</fullName>
    </submittedName>
</protein>
<dbReference type="InterPro" id="IPR037213">
    <property type="entry name" value="Run_dom_sf"/>
</dbReference>
<proteinExistence type="predicted"/>
<dbReference type="Pfam" id="PF02759">
    <property type="entry name" value="RUN"/>
    <property type="match status" value="1"/>
</dbReference>
<dbReference type="CDD" id="cd17682">
    <property type="entry name" value="RUN_RUFY4_like"/>
    <property type="match status" value="1"/>
</dbReference>
<dbReference type="EMBL" id="BMAW01094522">
    <property type="protein sequence ID" value="GFS65879.1"/>
    <property type="molecule type" value="Genomic_DNA"/>
</dbReference>
<dbReference type="Gene3D" id="1.20.58.900">
    <property type="match status" value="1"/>
</dbReference>
<dbReference type="PROSITE" id="PS50826">
    <property type="entry name" value="RUN"/>
    <property type="match status" value="1"/>
</dbReference>
<dbReference type="Pfam" id="PF00640">
    <property type="entry name" value="PID"/>
    <property type="match status" value="1"/>
</dbReference>
<evidence type="ECO:0000259" key="1">
    <source>
        <dbReference type="PROSITE" id="PS50826"/>
    </source>
</evidence>
<sequence length="433" mass="49741">MSVSHPLLKKLKGHIYDLRKDGETEVRDHHPAMLPLCHTLEEIFQTGLKTKLNTPFGLMKKDYWFWIQFLYEQREKYRLPFALVEAIESVQNSKKVYTNLGRSRLFIRSALSKKVLQTIVKLLLIDELFLFSAYDPKSSILGDDIMCEIFLSLLHELNKVDFKLELKNASFLDETWILGEYKKYEFVPCKEMGITFAYIRGRVVVVKVDEGSVAAEENQIEPGDVLDELYGKSLYRCNRGLISALANKYRGLPIYLSVVKGFYVGSIYSPLKPIFEKLHIRKNNVEKNVKKENDFTQEFSSDSSSGSLKFNLVLLGRFQVHSDEKAECIDKAISKALDMNMEIKEVVMFVTEREIKIFNEDESEVLVHKHFSEISACGRKKICPDIFAFIFGNTTCTIADEFQCLVLRAKSPSAIAAILELIAHGFVKTHWEV</sequence>
<evidence type="ECO:0000313" key="2">
    <source>
        <dbReference type="EMBL" id="GFS65879.1"/>
    </source>
</evidence>
<dbReference type="SUPFAM" id="SSF50729">
    <property type="entry name" value="PH domain-like"/>
    <property type="match status" value="1"/>
</dbReference>
<organism evidence="2 3">
    <name type="scientific">Nephila pilipes</name>
    <name type="common">Giant wood spider</name>
    <name type="synonym">Nephila maculata</name>
    <dbReference type="NCBI Taxonomy" id="299642"/>
    <lineage>
        <taxon>Eukaryota</taxon>
        <taxon>Metazoa</taxon>
        <taxon>Ecdysozoa</taxon>
        <taxon>Arthropoda</taxon>
        <taxon>Chelicerata</taxon>
        <taxon>Arachnida</taxon>
        <taxon>Araneae</taxon>
        <taxon>Araneomorphae</taxon>
        <taxon>Entelegynae</taxon>
        <taxon>Araneoidea</taxon>
        <taxon>Nephilidae</taxon>
        <taxon>Nephila</taxon>
    </lineage>
</organism>
<dbReference type="AlphaFoldDB" id="A0A8X6IY75"/>
<feature type="domain" description="RUN" evidence="1">
    <location>
        <begin position="27"/>
        <end position="169"/>
    </location>
</feature>